<gene>
    <name evidence="2" type="ORF">HYG85_17375</name>
</gene>
<dbReference type="KEGG" id="vgu:HYG85_17375"/>
<dbReference type="InterPro" id="IPR014284">
    <property type="entry name" value="RNA_pol_sigma-70_dom"/>
</dbReference>
<dbReference type="AlphaFoldDB" id="A0A8J8MCT1"/>
<dbReference type="GO" id="GO:0003700">
    <property type="term" value="F:DNA-binding transcription factor activity"/>
    <property type="evidence" value="ECO:0007669"/>
    <property type="project" value="InterPro"/>
</dbReference>
<feature type="domain" description="RNA polymerase sigma-70 region 4" evidence="1">
    <location>
        <begin position="130"/>
        <end position="176"/>
    </location>
</feature>
<dbReference type="InterPro" id="IPR007630">
    <property type="entry name" value="RNA_pol_sigma70_r4"/>
</dbReference>
<reference evidence="2 3" key="1">
    <citation type="submission" date="2020-07" db="EMBL/GenBank/DDBJ databases">
        <title>Vallitalea guaymasensis genome.</title>
        <authorList>
            <person name="Postec A."/>
        </authorList>
    </citation>
    <scope>NUCLEOTIDE SEQUENCE [LARGE SCALE GENOMIC DNA]</scope>
    <source>
        <strain evidence="2 3">Ra1766G1</strain>
    </source>
</reference>
<evidence type="ECO:0000259" key="1">
    <source>
        <dbReference type="Pfam" id="PF04545"/>
    </source>
</evidence>
<accession>A0A8J8MCT1</accession>
<name>A0A8J8MCT1_9FIRM</name>
<dbReference type="RefSeq" id="WP_212690737.1">
    <property type="nucleotide sequence ID" value="NZ_CP058561.1"/>
</dbReference>
<dbReference type="InterPro" id="IPR013324">
    <property type="entry name" value="RNA_pol_sigma_r3/r4-like"/>
</dbReference>
<dbReference type="GO" id="GO:0006352">
    <property type="term" value="P:DNA-templated transcription initiation"/>
    <property type="evidence" value="ECO:0007669"/>
    <property type="project" value="InterPro"/>
</dbReference>
<dbReference type="EMBL" id="CP058561">
    <property type="protein sequence ID" value="QUH30586.1"/>
    <property type="molecule type" value="Genomic_DNA"/>
</dbReference>
<dbReference type="SUPFAM" id="SSF88659">
    <property type="entry name" value="Sigma3 and sigma4 domains of RNA polymerase sigma factors"/>
    <property type="match status" value="1"/>
</dbReference>
<dbReference type="Gene3D" id="1.20.140.160">
    <property type="match status" value="1"/>
</dbReference>
<protein>
    <submittedName>
        <fullName evidence="2">Sigma-70 family RNA polymerase sigma factor</fullName>
    </submittedName>
</protein>
<evidence type="ECO:0000313" key="2">
    <source>
        <dbReference type="EMBL" id="QUH30586.1"/>
    </source>
</evidence>
<evidence type="ECO:0000313" key="3">
    <source>
        <dbReference type="Proteomes" id="UP000677305"/>
    </source>
</evidence>
<dbReference type="Proteomes" id="UP000677305">
    <property type="component" value="Chromosome"/>
</dbReference>
<keyword evidence="3" id="KW-1185">Reference proteome</keyword>
<dbReference type="Pfam" id="PF04545">
    <property type="entry name" value="Sigma70_r4"/>
    <property type="match status" value="1"/>
</dbReference>
<dbReference type="NCBIfam" id="TIGR02937">
    <property type="entry name" value="sigma70-ECF"/>
    <property type="match status" value="1"/>
</dbReference>
<sequence>METKWTELILTFKQSQDKTQNEKIVINIINSFNPLINKYARKLSYDEAQSDLIIYLIKSIYKIPDLSGDAKIVKYFSNSLYYGYIKLLKKDIKIKNNEIIVDFCNEKYNNLIKDYGEITDIKIDINHSIDLLPKKERKIIQYKFFEQKTYTEISRKINLTRPTIKKYEEKGLAFLKNELKSYIE</sequence>
<organism evidence="2 3">
    <name type="scientific">Vallitalea guaymasensis</name>
    <dbReference type="NCBI Taxonomy" id="1185412"/>
    <lineage>
        <taxon>Bacteria</taxon>
        <taxon>Bacillati</taxon>
        <taxon>Bacillota</taxon>
        <taxon>Clostridia</taxon>
        <taxon>Lachnospirales</taxon>
        <taxon>Vallitaleaceae</taxon>
        <taxon>Vallitalea</taxon>
    </lineage>
</organism>
<proteinExistence type="predicted"/>
<dbReference type="CDD" id="cd06171">
    <property type="entry name" value="Sigma70_r4"/>
    <property type="match status" value="1"/>
</dbReference>